<evidence type="ECO:0000313" key="3">
    <source>
        <dbReference type="Proteomes" id="UP001285855"/>
    </source>
</evidence>
<gene>
    <name evidence="2" type="ORF">SNF14_03200</name>
</gene>
<comment type="caution">
    <text evidence="2">The sequence shown here is derived from an EMBL/GenBank/DDBJ whole genome shotgun (WGS) entry which is preliminary data.</text>
</comment>
<protein>
    <submittedName>
        <fullName evidence="2">DUF2007 domain-containing protein</fullName>
    </submittedName>
</protein>
<dbReference type="EMBL" id="JAXDAE010000002">
    <property type="protein sequence ID" value="MDY2586334.1"/>
    <property type="molecule type" value="Genomic_DNA"/>
</dbReference>
<proteinExistence type="predicted"/>
<name>A0ABU5ENJ3_9FLAO</name>
<reference evidence="2 3" key="1">
    <citation type="submission" date="2023-11" db="EMBL/GenBank/DDBJ databases">
        <title>Winogradskyella pelagius sp. nov., isolated from coastal sediment.</title>
        <authorList>
            <person name="Li F."/>
        </authorList>
    </citation>
    <scope>NUCLEOTIDE SEQUENCE [LARGE SCALE GENOMIC DNA]</scope>
    <source>
        <strain evidence="2 3">KCTC 23502</strain>
    </source>
</reference>
<sequence length="138" mass="15322">MKDTFTTIARYNYSSEAEIIKGRLETEGIKVFLKDNITIDTDPLVSNAIGGIKLNVLAKDAAQARIILDSIPSHTLDNDGNTLVCPNCKSQQISLYSTINSFKSFFHFVIGIIFGTLPFSARYEYKCDSCGTHIDAKY</sequence>
<evidence type="ECO:0000259" key="1">
    <source>
        <dbReference type="Pfam" id="PF09413"/>
    </source>
</evidence>
<dbReference type="InterPro" id="IPR018551">
    <property type="entry name" value="DUF2007"/>
</dbReference>
<dbReference type="Proteomes" id="UP001285855">
    <property type="component" value="Unassembled WGS sequence"/>
</dbReference>
<organism evidence="2 3">
    <name type="scientific">Winogradskyella aquimaris</name>
    <dbReference type="NCBI Taxonomy" id="864074"/>
    <lineage>
        <taxon>Bacteria</taxon>
        <taxon>Pseudomonadati</taxon>
        <taxon>Bacteroidota</taxon>
        <taxon>Flavobacteriia</taxon>
        <taxon>Flavobacteriales</taxon>
        <taxon>Flavobacteriaceae</taxon>
        <taxon>Winogradskyella</taxon>
    </lineage>
</organism>
<keyword evidence="3" id="KW-1185">Reference proteome</keyword>
<dbReference type="Pfam" id="PF09413">
    <property type="entry name" value="DUF2007"/>
    <property type="match status" value="1"/>
</dbReference>
<accession>A0ABU5ENJ3</accession>
<dbReference type="RefSeq" id="WP_320554707.1">
    <property type="nucleotide sequence ID" value="NZ_JAXDAE010000002.1"/>
</dbReference>
<evidence type="ECO:0000313" key="2">
    <source>
        <dbReference type="EMBL" id="MDY2586334.1"/>
    </source>
</evidence>
<feature type="domain" description="DUF2007" evidence="1">
    <location>
        <begin position="7"/>
        <end position="70"/>
    </location>
</feature>